<evidence type="ECO:0000256" key="1">
    <source>
        <dbReference type="SAM" id="MobiDB-lite"/>
    </source>
</evidence>
<protein>
    <submittedName>
        <fullName evidence="2">Uncharacterized protein</fullName>
    </submittedName>
</protein>
<dbReference type="Proteomes" id="UP000199184">
    <property type="component" value="Unassembled WGS sequence"/>
</dbReference>
<reference evidence="3" key="1">
    <citation type="submission" date="2016-08" db="EMBL/GenBank/DDBJ databases">
        <authorList>
            <person name="Varghese N."/>
            <person name="Submissions Spin"/>
        </authorList>
    </citation>
    <scope>NUCLEOTIDE SEQUENCE [LARGE SCALE GENOMIC DNA]</scope>
    <source>
        <strain evidence="3">ERR11</strain>
    </source>
</reference>
<feature type="region of interest" description="Disordered" evidence="1">
    <location>
        <begin position="132"/>
        <end position="153"/>
    </location>
</feature>
<evidence type="ECO:0000313" key="2">
    <source>
        <dbReference type="EMBL" id="SCB36754.1"/>
    </source>
</evidence>
<keyword evidence="3" id="KW-1185">Reference proteome</keyword>
<dbReference type="EMBL" id="FMAI01000007">
    <property type="protein sequence ID" value="SCB36754.1"/>
    <property type="molecule type" value="Genomic_DNA"/>
</dbReference>
<accession>A0A1C3WAM9</accession>
<gene>
    <name evidence="2" type="ORF">GA0061098_100735</name>
</gene>
<organism evidence="2 3">
    <name type="scientific">Bradyrhizobium shewense</name>
    <dbReference type="NCBI Taxonomy" id="1761772"/>
    <lineage>
        <taxon>Bacteria</taxon>
        <taxon>Pseudomonadati</taxon>
        <taxon>Pseudomonadota</taxon>
        <taxon>Alphaproteobacteria</taxon>
        <taxon>Hyphomicrobiales</taxon>
        <taxon>Nitrobacteraceae</taxon>
        <taxon>Bradyrhizobium</taxon>
    </lineage>
</organism>
<proteinExistence type="predicted"/>
<sequence>MLSIDLHKNIPLYRNSVSAYVLRIPAHQEGRLCVVTVASRACGGRGSVGTRGAGRAGSPCEPEASCDERRCQVRLVCKFPLRRQGWKNCGEMAGRAYGKTVWSWPSLLRSSCLRRCARAQPGGLHRQFERRGRPEGTRLPGEHGISRPTIAQGRPSDRRHLYAAVRFFLRVLFAQRTAGASRHPVFPAPSWIRGWSDEAKLGRIKPRGREGVSVS</sequence>
<evidence type="ECO:0000313" key="3">
    <source>
        <dbReference type="Proteomes" id="UP000199184"/>
    </source>
</evidence>
<dbReference type="AlphaFoldDB" id="A0A1C3WAM9"/>
<name>A0A1C3WAM9_9BRAD</name>
<feature type="compositionally biased region" description="Basic and acidic residues" evidence="1">
    <location>
        <begin position="132"/>
        <end position="145"/>
    </location>
</feature>